<dbReference type="InterPro" id="IPR007801">
    <property type="entry name" value="MbnB/TglH/ChrH"/>
</dbReference>
<feature type="transmembrane region" description="Helical" evidence="1">
    <location>
        <begin position="147"/>
        <end position="168"/>
    </location>
</feature>
<dbReference type="PANTHER" id="PTHR42194:SF1">
    <property type="entry name" value="UPF0276 PROTEIN HI_1600"/>
    <property type="match status" value="1"/>
</dbReference>
<evidence type="ECO:0000256" key="1">
    <source>
        <dbReference type="SAM" id="Phobius"/>
    </source>
</evidence>
<gene>
    <name evidence="2" type="ORF">BN970_02767</name>
</gene>
<dbReference type="Proteomes" id="UP000182227">
    <property type="component" value="Unassembled WGS sequence"/>
</dbReference>
<keyword evidence="1" id="KW-1133">Transmembrane helix</keyword>
<organism evidence="2 3">
    <name type="scientific">Mycolicibacterium conceptionense</name>
    <dbReference type="NCBI Taxonomy" id="451644"/>
    <lineage>
        <taxon>Bacteria</taxon>
        <taxon>Bacillati</taxon>
        <taxon>Actinomycetota</taxon>
        <taxon>Actinomycetes</taxon>
        <taxon>Mycobacteriales</taxon>
        <taxon>Mycobacteriaceae</taxon>
        <taxon>Mycolicibacterium</taxon>
    </lineage>
</organism>
<dbReference type="Gene3D" id="3.20.20.150">
    <property type="entry name" value="Divalent-metal-dependent TIM barrel enzymes"/>
    <property type="match status" value="1"/>
</dbReference>
<dbReference type="NCBIfam" id="NF003818">
    <property type="entry name" value="PRK05409.1"/>
    <property type="match status" value="1"/>
</dbReference>
<proteinExistence type="predicted"/>
<feature type="transmembrane region" description="Helical" evidence="1">
    <location>
        <begin position="16"/>
        <end position="35"/>
    </location>
</feature>
<evidence type="ECO:0008006" key="4">
    <source>
        <dbReference type="Google" id="ProtNLM"/>
    </source>
</evidence>
<evidence type="ECO:0000313" key="2">
    <source>
        <dbReference type="EMBL" id="CQD13949.1"/>
    </source>
</evidence>
<dbReference type="Pfam" id="PF05114">
    <property type="entry name" value="MbnB_TglH_ChrH"/>
    <property type="match status" value="1"/>
</dbReference>
<feature type="transmembrane region" description="Helical" evidence="1">
    <location>
        <begin position="174"/>
        <end position="200"/>
    </location>
</feature>
<feature type="transmembrane region" description="Helical" evidence="1">
    <location>
        <begin position="233"/>
        <end position="253"/>
    </location>
</feature>
<dbReference type="NCBIfam" id="TIGR04222">
    <property type="entry name" value="near_uncomplex"/>
    <property type="match status" value="1"/>
</dbReference>
<keyword evidence="1" id="KW-0812">Transmembrane</keyword>
<dbReference type="EMBL" id="CTEF01000002">
    <property type="protein sequence ID" value="CQD13949.1"/>
    <property type="molecule type" value="Genomic_DNA"/>
</dbReference>
<dbReference type="AlphaFoldDB" id="A0A0U1DFG7"/>
<keyword evidence="1" id="KW-0472">Membrane</keyword>
<sequence>MPIEDLIERYVEAITALGYGYLAALATTIVFAVAWRAATTPRRRAVTEPISVIELAFLRSDIAPVVTSLAGLRASGRVTADGRVDRDASGPETDRFTARVLERVTADPQHTVPGLYTESSEDLAALEEQLSRRGLVRTSAERARMRWGAAPSIMVMALGVGYSVYLATQLTEHPVYTVTLMAIVTATVLYGTLVLPHLLGANRLTRAGRRLLASRQHEMAYLEPAKKPAFDTYGPAAVAMSVALFGTGALWAIDADYSTSVQLAGSSSGGADGGGCGASCGGDGGGGCSAVPRTREALAVLAANIERTRRELPVPLALENIASFVEWPESDLSESEFLTELVERTGVLLVLDVANVYANARNRGRDPLRELARLPVEQVAYSHVAGGREGEDFYHDTHTDRTPPEVLDLVTALRERTDTPFMLERDGRFPPAAELFDELDAIAAAAGAAPITTGAREVWV</sequence>
<accession>A0A0U1DFG7</accession>
<protein>
    <recommendedName>
        <fullName evidence="4">DUF692 domain-containing protein</fullName>
    </recommendedName>
</protein>
<dbReference type="PANTHER" id="PTHR42194">
    <property type="entry name" value="UPF0276 PROTEIN HI_1600"/>
    <property type="match status" value="1"/>
</dbReference>
<dbReference type="InterPro" id="IPR026467">
    <property type="entry name" value="Ser/Gly_Cys_C_dom"/>
</dbReference>
<name>A0A0U1DFG7_9MYCO</name>
<reference evidence="2 3" key="1">
    <citation type="submission" date="2015-03" db="EMBL/GenBank/DDBJ databases">
        <authorList>
            <person name="Murphy D."/>
        </authorList>
    </citation>
    <scope>NUCLEOTIDE SEQUENCE [LARGE SCALE GENOMIC DNA]</scope>
    <source>
        <strain evidence="2 3">D16</strain>
    </source>
</reference>
<evidence type="ECO:0000313" key="3">
    <source>
        <dbReference type="Proteomes" id="UP000182227"/>
    </source>
</evidence>